<organism evidence="1 2">
    <name type="scientific">Cylicocyclus nassatus</name>
    <name type="common">Nematode worm</name>
    <dbReference type="NCBI Taxonomy" id="53992"/>
    <lineage>
        <taxon>Eukaryota</taxon>
        <taxon>Metazoa</taxon>
        <taxon>Ecdysozoa</taxon>
        <taxon>Nematoda</taxon>
        <taxon>Chromadorea</taxon>
        <taxon>Rhabditida</taxon>
        <taxon>Rhabditina</taxon>
        <taxon>Rhabditomorpha</taxon>
        <taxon>Strongyloidea</taxon>
        <taxon>Strongylidae</taxon>
        <taxon>Cylicocyclus</taxon>
    </lineage>
</organism>
<evidence type="ECO:0000313" key="1">
    <source>
        <dbReference type="EMBL" id="CAJ0596639.1"/>
    </source>
</evidence>
<dbReference type="EMBL" id="CATQJL010000223">
    <property type="protein sequence ID" value="CAJ0596639.1"/>
    <property type="molecule type" value="Genomic_DNA"/>
</dbReference>
<sequence length="86" mass="9510">MTIEREIDLSSKARHTSLSVLTDSADPAEHFCVQIRHNSTIAIEMGILTENCSAVRVPENSHVGQGSANQSRNFVARQFKSIENIN</sequence>
<name>A0AA36GR64_CYLNA</name>
<protein>
    <submittedName>
        <fullName evidence="1">Uncharacterized protein</fullName>
    </submittedName>
</protein>
<gene>
    <name evidence="1" type="ORF">CYNAS_LOCUS8622</name>
</gene>
<dbReference type="Proteomes" id="UP001176961">
    <property type="component" value="Unassembled WGS sequence"/>
</dbReference>
<evidence type="ECO:0000313" key="2">
    <source>
        <dbReference type="Proteomes" id="UP001176961"/>
    </source>
</evidence>
<proteinExistence type="predicted"/>
<reference evidence="1" key="1">
    <citation type="submission" date="2023-07" db="EMBL/GenBank/DDBJ databases">
        <authorList>
            <consortium name="CYATHOMIX"/>
        </authorList>
    </citation>
    <scope>NUCLEOTIDE SEQUENCE</scope>
    <source>
        <strain evidence="1">N/A</strain>
    </source>
</reference>
<keyword evidence="2" id="KW-1185">Reference proteome</keyword>
<dbReference type="AlphaFoldDB" id="A0AA36GR64"/>
<accession>A0AA36GR64</accession>
<comment type="caution">
    <text evidence="1">The sequence shown here is derived from an EMBL/GenBank/DDBJ whole genome shotgun (WGS) entry which is preliminary data.</text>
</comment>